<evidence type="ECO:0000259" key="2">
    <source>
        <dbReference type="Pfam" id="PF00583"/>
    </source>
</evidence>
<dbReference type="GO" id="GO:0016747">
    <property type="term" value="F:acyltransferase activity, transferring groups other than amino-acyl groups"/>
    <property type="evidence" value="ECO:0007669"/>
    <property type="project" value="InterPro"/>
</dbReference>
<dbReference type="AlphaFoldDB" id="A0A2B7Z1I5"/>
<dbReference type="Pfam" id="PF00583">
    <property type="entry name" value="Acetyltransf_1"/>
    <property type="match status" value="1"/>
</dbReference>
<dbReference type="EMBL" id="PDNA01000011">
    <property type="protein sequence ID" value="PGH26988.1"/>
    <property type="molecule type" value="Genomic_DNA"/>
</dbReference>
<keyword evidence="1" id="KW-0472">Membrane</keyword>
<feature type="transmembrane region" description="Helical" evidence="1">
    <location>
        <begin position="171"/>
        <end position="193"/>
    </location>
</feature>
<dbReference type="InterPro" id="IPR000182">
    <property type="entry name" value="GNAT_dom"/>
</dbReference>
<keyword evidence="1" id="KW-1133">Transmembrane helix</keyword>
<evidence type="ECO:0000313" key="4">
    <source>
        <dbReference type="Proteomes" id="UP000224634"/>
    </source>
</evidence>
<name>A0A2B7Z1I5_POLH7</name>
<organism evidence="3 4">
    <name type="scientific">Polytolypa hystricis (strain UAMH7299)</name>
    <dbReference type="NCBI Taxonomy" id="1447883"/>
    <lineage>
        <taxon>Eukaryota</taxon>
        <taxon>Fungi</taxon>
        <taxon>Dikarya</taxon>
        <taxon>Ascomycota</taxon>
        <taxon>Pezizomycotina</taxon>
        <taxon>Eurotiomycetes</taxon>
        <taxon>Eurotiomycetidae</taxon>
        <taxon>Onygenales</taxon>
        <taxon>Onygenales incertae sedis</taxon>
        <taxon>Polytolypa</taxon>
    </lineage>
</organism>
<dbReference type="Gene3D" id="3.40.630.30">
    <property type="match status" value="1"/>
</dbReference>
<reference evidence="3" key="1">
    <citation type="submission" date="2017-10" db="EMBL/GenBank/DDBJ databases">
        <title>Comparative genomics in systemic dimorphic fungi from Ajellomycetaceae.</title>
        <authorList>
            <person name="Munoz J.F."/>
            <person name="Mcewen J.G."/>
            <person name="Clay O.K."/>
            <person name="Cuomo C.A."/>
        </authorList>
    </citation>
    <scope>NUCLEOTIDE SEQUENCE [LARGE SCALE GENOMIC DNA]</scope>
    <source>
        <strain evidence="3">UAMH7299</strain>
    </source>
</reference>
<keyword evidence="4" id="KW-1185">Reference proteome</keyword>
<dbReference type="SUPFAM" id="SSF55729">
    <property type="entry name" value="Acyl-CoA N-acyltransferases (Nat)"/>
    <property type="match status" value="1"/>
</dbReference>
<dbReference type="OrthoDB" id="5343688at2759"/>
<feature type="domain" description="N-acetyltransferase" evidence="2">
    <location>
        <begin position="251"/>
        <end position="333"/>
    </location>
</feature>
<keyword evidence="1" id="KW-0812">Transmembrane</keyword>
<evidence type="ECO:0000313" key="3">
    <source>
        <dbReference type="EMBL" id="PGH26988.1"/>
    </source>
</evidence>
<dbReference type="Proteomes" id="UP000224634">
    <property type="component" value="Unassembled WGS sequence"/>
</dbReference>
<gene>
    <name evidence="3" type="ORF">AJ80_01372</name>
</gene>
<accession>A0A2B7Z1I5</accession>
<proteinExistence type="predicted"/>
<feature type="transmembrane region" description="Helical" evidence="1">
    <location>
        <begin position="205"/>
        <end position="227"/>
    </location>
</feature>
<dbReference type="InterPro" id="IPR016181">
    <property type="entry name" value="Acyl_CoA_acyltransferase"/>
</dbReference>
<evidence type="ECO:0000256" key="1">
    <source>
        <dbReference type="SAM" id="Phobius"/>
    </source>
</evidence>
<comment type="caution">
    <text evidence="3">The sequence shown here is derived from an EMBL/GenBank/DDBJ whole genome shotgun (WGS) entry which is preliminary data.</text>
</comment>
<protein>
    <recommendedName>
        <fullName evidence="2">N-acetyltransferase domain-containing protein</fullName>
    </recommendedName>
</protein>
<sequence>MKRPAKLRELRLGGGGGAQHSLLSRFAIFQSSDKALQALDVGDQIPGMRIPVAFLSSLRANLQISSSSEDLYLASPSLPAINTPDFSRSLPYYPHDNIFRSNGPATYDSGRTPAATFTPYALSSVESGPYHDFQSEVEDTPPLTTAPARTDDEILTALDLIKESVSQQRQIAAKCIIFHPAVVATSIIIFLTITKLVYTGHLRDLLLMTALWTTCTLISMLAIRFMVREYTSLAPSIGSWSWLSESSVNGVSHKRDEIFVTKYNDEIVGVLVLRIAKTVTGAGTPGTRPRSARRKSSARWTGIVRAWTIKQGYRHQGIGTNLLGEAVSSCRLRALDGPLFADDHAHSKQVLPGMFNSQFQQHDRWARGFLERVIIERRER</sequence>